<proteinExistence type="predicted"/>
<name>E0S550_BUTPB</name>
<evidence type="ECO:0000313" key="2">
    <source>
        <dbReference type="Proteomes" id="UP000001299"/>
    </source>
</evidence>
<dbReference type="Pfam" id="PF18941">
    <property type="entry name" value="DUF5688"/>
    <property type="match status" value="1"/>
</dbReference>
<dbReference type="AlphaFoldDB" id="E0S550"/>
<protein>
    <submittedName>
        <fullName evidence="1">Uncharacterized protein</fullName>
    </submittedName>
</protein>
<evidence type="ECO:0000313" key="1">
    <source>
        <dbReference type="EMBL" id="ADL36532.1"/>
    </source>
</evidence>
<dbReference type="KEGG" id="bpb:bpr_IV168"/>
<dbReference type="InterPro" id="IPR043743">
    <property type="entry name" value="DUF5688"/>
</dbReference>
<dbReference type="HOGENOM" id="CLU_054014_0_0_9"/>
<sequence length="275" mass="30936">MNITVNSIIEELTNRGYIVSEQTCIKNGIEKKGVSVKKSEEDRIAPTLYLEEVVEDAEERNMTLSEVVDSLENLVSREFSFDVDKLFSADYLAEHIRIGVQREGTEELIKKTSEFEGIEEYLYIADTNNGESFSIKLKPRMAEQAGLTEEYLFEVAERNNHEEFTAQPLMNLIAQMMGTDSFGSDGEVAPMYVLSNKSNIKGASAMLDKKGIAELADRIGVHEFVLLPSSIHECILVPKTSEVDMKMFENMVKEVNATTVDPLERLVDRAYLLTA</sequence>
<organism evidence="1 2">
    <name type="scientific">Butyrivibrio proteoclasticus (strain ATCC 51982 / DSM 14932 / B316)</name>
    <name type="common">Clostridium proteoclasticum</name>
    <dbReference type="NCBI Taxonomy" id="515622"/>
    <lineage>
        <taxon>Bacteria</taxon>
        <taxon>Bacillati</taxon>
        <taxon>Bacillota</taxon>
        <taxon>Clostridia</taxon>
        <taxon>Lachnospirales</taxon>
        <taxon>Lachnospiraceae</taxon>
        <taxon>Butyrivibrio</taxon>
    </lineage>
</organism>
<dbReference type="eggNOG" id="ENOG5033XAM">
    <property type="taxonomic scope" value="Bacteria"/>
</dbReference>
<dbReference type="EMBL" id="CP001813">
    <property type="protein sequence ID" value="ADL36532.1"/>
    <property type="molecule type" value="Genomic_DNA"/>
</dbReference>
<gene>
    <name evidence="1" type="ordered locus">bpr_IV168</name>
</gene>
<keyword evidence="1" id="KW-0614">Plasmid</keyword>
<keyword evidence="2" id="KW-1185">Reference proteome</keyword>
<dbReference type="RefSeq" id="WP_013283180.1">
    <property type="nucleotide sequence ID" value="NC_014390.1"/>
</dbReference>
<geneLocation type="plasmid" evidence="1 2">
    <name>pCY186</name>
</geneLocation>
<accession>E0S550</accession>
<reference evidence="1 2" key="1">
    <citation type="journal article" date="2010" name="PLoS ONE">
        <title>The glycobiome of the rumen bacterium Butyrivibrio proteoclasticus B316(T) highlights adaptation to a polysaccharide-rich environment.</title>
        <authorList>
            <person name="Kelly W.J."/>
            <person name="Leahy S.C."/>
            <person name="Altermann E."/>
            <person name="Yeoman C.J."/>
            <person name="Dunne J.C."/>
            <person name="Kong Z."/>
            <person name="Pacheco D.M."/>
            <person name="Li D."/>
            <person name="Noel S.J."/>
            <person name="Moon C.D."/>
            <person name="Cookson A.L."/>
            <person name="Attwood G.T."/>
        </authorList>
    </citation>
    <scope>NUCLEOTIDE SEQUENCE [LARGE SCALE GENOMIC DNA]</scope>
    <source>
        <strain evidence="2">ATCC 51982 / DSM 14932 / B316</strain>
        <plasmid evidence="2">Plasmid pCY186</plasmid>
    </source>
</reference>
<dbReference type="Proteomes" id="UP000001299">
    <property type="component" value="Plasmid pCY186"/>
</dbReference>